<dbReference type="InterPro" id="IPR050445">
    <property type="entry name" value="Bact_polysacc_biosynth/exp"/>
</dbReference>
<feature type="transmembrane region" description="Helical" evidence="1">
    <location>
        <begin position="332"/>
        <end position="353"/>
    </location>
</feature>
<sequence>MEEQKQNIVQPEEVITLKDIILKLQEWRTYLLKHWIIIVSCGLAGAGLGLTYAYLMKPKYVGELTFVMEDSKSNPLASYMGLASQFGIDLGGGSSSGVFQGDNIMKFLQSRLMIEKTLLSPVIVEGRKISLADLYMNANEINKGWDKVTALKGLHFPLGLSRSKFTLKQDSVLNTIHERIVKGDLDISKLDKKLGFISVKCTSRSETFSKAFTEQLVKEATQFYVNTKIMRSKVNVDKLQLSADSLESLLNHKTYAIAASQDINRNPVRQMASVATEVQTRDKIVLQTMYAEVIKNLELSKMAMAQETPVVQIVDTPILPLKKEKLGRLKGLIVGGFLGGFFIVSFLVTKRIYKEIMEK</sequence>
<dbReference type="PANTHER" id="PTHR32309:SF13">
    <property type="entry name" value="FERRIC ENTEROBACTIN TRANSPORT PROTEIN FEPE"/>
    <property type="match status" value="1"/>
</dbReference>
<dbReference type="AlphaFoldDB" id="A0A1H7LLX7"/>
<evidence type="ECO:0000313" key="2">
    <source>
        <dbReference type="EMBL" id="SEK99963.1"/>
    </source>
</evidence>
<accession>A0A1H7LLX7</accession>
<keyword evidence="1" id="KW-1133">Transmembrane helix</keyword>
<dbReference type="EMBL" id="FOBB01000001">
    <property type="protein sequence ID" value="SEK99963.1"/>
    <property type="molecule type" value="Genomic_DNA"/>
</dbReference>
<dbReference type="GO" id="GO:0005886">
    <property type="term" value="C:plasma membrane"/>
    <property type="evidence" value="ECO:0007669"/>
    <property type="project" value="TreeGrafter"/>
</dbReference>
<keyword evidence="3" id="KW-1185">Reference proteome</keyword>
<gene>
    <name evidence="2" type="ORF">SAMN04488505_1011291</name>
</gene>
<name>A0A1H7LLX7_9BACT</name>
<keyword evidence="1" id="KW-0472">Membrane</keyword>
<dbReference type="RefSeq" id="WP_089907649.1">
    <property type="nucleotide sequence ID" value="NZ_FOBB01000001.1"/>
</dbReference>
<reference evidence="2 3" key="1">
    <citation type="submission" date="2016-10" db="EMBL/GenBank/DDBJ databases">
        <authorList>
            <person name="de Groot N.N."/>
        </authorList>
    </citation>
    <scope>NUCLEOTIDE SEQUENCE [LARGE SCALE GENOMIC DNA]</scope>
    <source>
        <strain evidence="2 3">DSM 21039</strain>
    </source>
</reference>
<dbReference type="GO" id="GO:0004713">
    <property type="term" value="F:protein tyrosine kinase activity"/>
    <property type="evidence" value="ECO:0007669"/>
    <property type="project" value="TreeGrafter"/>
</dbReference>
<organism evidence="2 3">
    <name type="scientific">Chitinophaga rupis</name>
    <dbReference type="NCBI Taxonomy" id="573321"/>
    <lineage>
        <taxon>Bacteria</taxon>
        <taxon>Pseudomonadati</taxon>
        <taxon>Bacteroidota</taxon>
        <taxon>Chitinophagia</taxon>
        <taxon>Chitinophagales</taxon>
        <taxon>Chitinophagaceae</taxon>
        <taxon>Chitinophaga</taxon>
    </lineage>
</organism>
<dbReference type="Proteomes" id="UP000198984">
    <property type="component" value="Unassembled WGS sequence"/>
</dbReference>
<dbReference type="STRING" id="573321.SAMN04488505_1011291"/>
<feature type="transmembrane region" description="Helical" evidence="1">
    <location>
        <begin position="35"/>
        <end position="55"/>
    </location>
</feature>
<dbReference type="OrthoDB" id="745212at2"/>
<proteinExistence type="predicted"/>
<keyword evidence="1" id="KW-0812">Transmembrane</keyword>
<evidence type="ECO:0000256" key="1">
    <source>
        <dbReference type="SAM" id="Phobius"/>
    </source>
</evidence>
<evidence type="ECO:0000313" key="3">
    <source>
        <dbReference type="Proteomes" id="UP000198984"/>
    </source>
</evidence>
<dbReference type="PANTHER" id="PTHR32309">
    <property type="entry name" value="TYROSINE-PROTEIN KINASE"/>
    <property type="match status" value="1"/>
</dbReference>
<protein>
    <submittedName>
        <fullName evidence="2">Chain length determinant protein</fullName>
    </submittedName>
</protein>